<keyword evidence="2" id="KW-1185">Reference proteome</keyword>
<dbReference type="Proteomes" id="UP000619244">
    <property type="component" value="Unassembled WGS sequence"/>
</dbReference>
<sequence>MHLCLTDMEDPRKRAVIRLMLTATAAQHDTVLHDFQAFVRTVGPDTEERV</sequence>
<gene>
    <name evidence="1" type="ORF">GCM10010358_81700</name>
</gene>
<protein>
    <submittedName>
        <fullName evidence="1">Uncharacterized protein</fullName>
    </submittedName>
</protein>
<dbReference type="AlphaFoldDB" id="A0A918U9V6"/>
<comment type="caution">
    <text evidence="1">The sequence shown here is derived from an EMBL/GenBank/DDBJ whole genome shotgun (WGS) entry which is preliminary data.</text>
</comment>
<proteinExistence type="predicted"/>
<evidence type="ECO:0000313" key="1">
    <source>
        <dbReference type="EMBL" id="GGY18031.1"/>
    </source>
</evidence>
<dbReference type="EMBL" id="BMVU01000123">
    <property type="protein sequence ID" value="GGY18031.1"/>
    <property type="molecule type" value="Genomic_DNA"/>
</dbReference>
<reference evidence="1" key="1">
    <citation type="journal article" date="2014" name="Int. J. Syst. Evol. Microbiol.">
        <title>Complete genome sequence of Corynebacterium casei LMG S-19264T (=DSM 44701T), isolated from a smear-ripened cheese.</title>
        <authorList>
            <consortium name="US DOE Joint Genome Institute (JGI-PGF)"/>
            <person name="Walter F."/>
            <person name="Albersmeier A."/>
            <person name="Kalinowski J."/>
            <person name="Ruckert C."/>
        </authorList>
    </citation>
    <scope>NUCLEOTIDE SEQUENCE</scope>
    <source>
        <strain evidence="1">JCM 4790</strain>
    </source>
</reference>
<reference evidence="1" key="2">
    <citation type="submission" date="2020-09" db="EMBL/GenBank/DDBJ databases">
        <authorList>
            <person name="Sun Q."/>
            <person name="Ohkuma M."/>
        </authorList>
    </citation>
    <scope>NUCLEOTIDE SEQUENCE</scope>
    <source>
        <strain evidence="1">JCM 4790</strain>
    </source>
</reference>
<name>A0A918U9V6_9ACTN</name>
<evidence type="ECO:0000313" key="2">
    <source>
        <dbReference type="Proteomes" id="UP000619244"/>
    </source>
</evidence>
<organism evidence="1 2">
    <name type="scientific">Streptomyces minutiscleroticus</name>
    <dbReference type="NCBI Taxonomy" id="68238"/>
    <lineage>
        <taxon>Bacteria</taxon>
        <taxon>Bacillati</taxon>
        <taxon>Actinomycetota</taxon>
        <taxon>Actinomycetes</taxon>
        <taxon>Kitasatosporales</taxon>
        <taxon>Streptomycetaceae</taxon>
        <taxon>Streptomyces</taxon>
    </lineage>
</organism>
<accession>A0A918U9V6</accession>